<dbReference type="InterPro" id="IPR016461">
    <property type="entry name" value="COMT-like"/>
</dbReference>
<dbReference type="InterPro" id="IPR029063">
    <property type="entry name" value="SAM-dependent_MTases_sf"/>
</dbReference>
<dbReference type="PANTHER" id="PTHR43712:SF2">
    <property type="entry name" value="O-METHYLTRANSFERASE CICE"/>
    <property type="match status" value="1"/>
</dbReference>
<dbReference type="PANTHER" id="PTHR43712">
    <property type="entry name" value="PUTATIVE (AFU_ORTHOLOGUE AFUA_4G14580)-RELATED"/>
    <property type="match status" value="1"/>
</dbReference>
<dbReference type="PROSITE" id="PS51683">
    <property type="entry name" value="SAM_OMT_II"/>
    <property type="match status" value="1"/>
</dbReference>
<dbReference type="SUPFAM" id="SSF46785">
    <property type="entry name" value="Winged helix' DNA-binding domain"/>
    <property type="match status" value="1"/>
</dbReference>
<comment type="caution">
    <text evidence="6">The sequence shown here is derived from an EMBL/GenBank/DDBJ whole genome shotgun (WGS) entry which is preliminary data.</text>
</comment>
<dbReference type="InterPro" id="IPR036388">
    <property type="entry name" value="WH-like_DNA-bd_sf"/>
</dbReference>
<evidence type="ECO:0000259" key="5">
    <source>
        <dbReference type="Pfam" id="PF08100"/>
    </source>
</evidence>
<evidence type="ECO:0000256" key="3">
    <source>
        <dbReference type="ARBA" id="ARBA00022691"/>
    </source>
</evidence>
<keyword evidence="2" id="KW-0808">Transferase</keyword>
<keyword evidence="7" id="KW-1185">Reference proteome</keyword>
<keyword evidence="3" id="KW-0949">S-adenosyl-L-methionine</keyword>
<proteinExistence type="predicted"/>
<evidence type="ECO:0000259" key="4">
    <source>
        <dbReference type="Pfam" id="PF00891"/>
    </source>
</evidence>
<reference evidence="6 7" key="1">
    <citation type="submission" date="2022-03" db="EMBL/GenBank/DDBJ databases">
        <title>Pseudonocardia alaer sp. nov., a novel actinomycete isolated from reed forest soil.</title>
        <authorList>
            <person name="Wang L."/>
        </authorList>
    </citation>
    <scope>NUCLEOTIDE SEQUENCE [LARGE SCALE GENOMIC DNA]</scope>
    <source>
        <strain evidence="6 7">Y-16303</strain>
    </source>
</reference>
<evidence type="ECO:0000313" key="6">
    <source>
        <dbReference type="EMBL" id="MCH6172438.1"/>
    </source>
</evidence>
<dbReference type="InterPro" id="IPR012967">
    <property type="entry name" value="COMT_dimerisation"/>
</dbReference>
<dbReference type="RefSeq" id="WP_241043241.1">
    <property type="nucleotide sequence ID" value="NZ_BAAAJF010000002.1"/>
</dbReference>
<dbReference type="InterPro" id="IPR036390">
    <property type="entry name" value="WH_DNA-bd_sf"/>
</dbReference>
<evidence type="ECO:0000256" key="1">
    <source>
        <dbReference type="ARBA" id="ARBA00022603"/>
    </source>
</evidence>
<dbReference type="Gene3D" id="3.40.50.150">
    <property type="entry name" value="Vaccinia Virus protein VP39"/>
    <property type="match status" value="1"/>
</dbReference>
<gene>
    <name evidence="6" type="ORF">MMF94_42830</name>
</gene>
<accession>A0ABS9TVK9</accession>
<dbReference type="Pfam" id="PF00891">
    <property type="entry name" value="Methyltransf_2"/>
    <property type="match status" value="1"/>
</dbReference>
<keyword evidence="1" id="KW-0489">Methyltransferase</keyword>
<organism evidence="6 7">
    <name type="scientific">Pseudonocardia alaniniphila</name>
    <dbReference type="NCBI Taxonomy" id="75291"/>
    <lineage>
        <taxon>Bacteria</taxon>
        <taxon>Bacillati</taxon>
        <taxon>Actinomycetota</taxon>
        <taxon>Actinomycetes</taxon>
        <taxon>Pseudonocardiales</taxon>
        <taxon>Pseudonocardiaceae</taxon>
        <taxon>Pseudonocardia</taxon>
    </lineage>
</organism>
<dbReference type="PIRSF" id="PIRSF005739">
    <property type="entry name" value="O-mtase"/>
    <property type="match status" value="1"/>
</dbReference>
<protein>
    <submittedName>
        <fullName evidence="6">Acetylserotonin O-methyltransferase</fullName>
    </submittedName>
</protein>
<evidence type="ECO:0000313" key="7">
    <source>
        <dbReference type="Proteomes" id="UP001299970"/>
    </source>
</evidence>
<sequence>MNQIDEERVHLASMMWESHKPLVLYALVRLGIPDLLADGPASAEQLAERSGTHAASLNRLLRAAITTGTVHVDGVRFGLTTRGDLLCSDVPGSMRNPLLWYGSGEKSLSWRKLDDSVRSGRDAFHHVFGRGLFEHLSEHPDKEEIFNEAMAAASGGVAHVLSDIPEIAGSARLADVGGGSGAIIAGVLAANPHMQGLLFDTESGLSGAEETVSAAGVRERCDIVPGDFFESVPGGCDAYLLKHVIHNWSDDDAVTILRHCRETMPPDAALYLVETVVPDDPAEFDAVTMIRDLNMLVLLTGRERTRTDFEQLLSAAGLELTGVSRLARPAHRSSLISASVA</sequence>
<dbReference type="InterPro" id="IPR001077">
    <property type="entry name" value="COMT_C"/>
</dbReference>
<dbReference type="Gene3D" id="1.10.10.10">
    <property type="entry name" value="Winged helix-like DNA-binding domain superfamily/Winged helix DNA-binding domain"/>
    <property type="match status" value="1"/>
</dbReference>
<name>A0ABS9TVK9_9PSEU</name>
<dbReference type="EMBL" id="JAKXMK010000075">
    <property type="protein sequence ID" value="MCH6172438.1"/>
    <property type="molecule type" value="Genomic_DNA"/>
</dbReference>
<dbReference type="Gene3D" id="1.10.287.1350">
    <property type="match status" value="1"/>
</dbReference>
<feature type="domain" description="O-methyltransferase C-terminal" evidence="4">
    <location>
        <begin position="110"/>
        <end position="318"/>
    </location>
</feature>
<feature type="domain" description="O-methyltransferase dimerisation" evidence="5">
    <location>
        <begin position="19"/>
        <end position="87"/>
    </location>
</feature>
<evidence type="ECO:0000256" key="2">
    <source>
        <dbReference type="ARBA" id="ARBA00022679"/>
    </source>
</evidence>
<dbReference type="Proteomes" id="UP001299970">
    <property type="component" value="Unassembled WGS sequence"/>
</dbReference>
<dbReference type="Pfam" id="PF08100">
    <property type="entry name" value="Dimerisation"/>
    <property type="match status" value="1"/>
</dbReference>
<dbReference type="SUPFAM" id="SSF53335">
    <property type="entry name" value="S-adenosyl-L-methionine-dependent methyltransferases"/>
    <property type="match status" value="1"/>
</dbReference>